<feature type="transmembrane region" description="Helical" evidence="1">
    <location>
        <begin position="55"/>
        <end position="73"/>
    </location>
</feature>
<dbReference type="EMBL" id="RZHG01000025">
    <property type="protein sequence ID" value="RUR28618.1"/>
    <property type="molecule type" value="Genomic_DNA"/>
</dbReference>
<keyword evidence="1" id="KW-0472">Membrane</keyword>
<keyword evidence="1" id="KW-1133">Transmembrane helix</keyword>
<dbReference type="OrthoDB" id="8549814at2"/>
<evidence type="ECO:0000313" key="3">
    <source>
        <dbReference type="Proteomes" id="UP000287336"/>
    </source>
</evidence>
<keyword evidence="1" id="KW-0812">Transmembrane</keyword>
<dbReference type="Proteomes" id="UP000287336">
    <property type="component" value="Unassembled WGS sequence"/>
</dbReference>
<dbReference type="RefSeq" id="WP_126948492.1">
    <property type="nucleotide sequence ID" value="NZ_RZHG01000025.1"/>
</dbReference>
<gene>
    <name evidence="2" type="ORF">ELY33_13805</name>
</gene>
<feature type="transmembrane region" description="Helical" evidence="1">
    <location>
        <begin position="94"/>
        <end position="112"/>
    </location>
</feature>
<accession>A0A3S0YF66</accession>
<organism evidence="2 3">
    <name type="scientific">Vreelandella andesensis</name>
    <dbReference type="NCBI Taxonomy" id="447567"/>
    <lineage>
        <taxon>Bacteria</taxon>
        <taxon>Pseudomonadati</taxon>
        <taxon>Pseudomonadota</taxon>
        <taxon>Gammaproteobacteria</taxon>
        <taxon>Oceanospirillales</taxon>
        <taxon>Halomonadaceae</taxon>
        <taxon>Vreelandella</taxon>
    </lineage>
</organism>
<name>A0A3S0YF66_9GAMM</name>
<evidence type="ECO:0000313" key="2">
    <source>
        <dbReference type="EMBL" id="RUR28618.1"/>
    </source>
</evidence>
<keyword evidence="3" id="KW-1185">Reference proteome</keyword>
<sequence length="118" mass="12369">MAMLLARFQFTHPIHLVVGLMLWSLWFVGVYSGLSVACAVAPPPPEAGAFTGLNAALGGVSLITAVGFAVLAWGGGQAAKQHQGRQRFHATVSAWLYLFSAFGVVFAGMPIISVPPCL</sequence>
<evidence type="ECO:0000256" key="1">
    <source>
        <dbReference type="SAM" id="Phobius"/>
    </source>
</evidence>
<reference evidence="2 3" key="1">
    <citation type="submission" date="2018-12" db="EMBL/GenBank/DDBJ databases">
        <title>three novel Halomonas strain isolated from plants.</title>
        <authorList>
            <person name="Sun C."/>
        </authorList>
    </citation>
    <scope>NUCLEOTIDE SEQUENCE [LARGE SCALE GENOMIC DNA]</scope>
    <source>
        <strain evidence="2 3">DSM 19434</strain>
    </source>
</reference>
<proteinExistence type="predicted"/>
<protein>
    <submittedName>
        <fullName evidence="2">Uncharacterized protein</fullName>
    </submittedName>
</protein>
<dbReference type="AlphaFoldDB" id="A0A3S0YF66"/>
<comment type="caution">
    <text evidence="2">The sequence shown here is derived from an EMBL/GenBank/DDBJ whole genome shotgun (WGS) entry which is preliminary data.</text>
</comment>